<reference evidence="23" key="1">
    <citation type="submission" date="2025-08" db="UniProtKB">
        <authorList>
            <consortium name="RefSeq"/>
        </authorList>
    </citation>
    <scope>IDENTIFICATION</scope>
    <source>
        <tissue evidence="23">Gonads</tissue>
    </source>
</reference>
<evidence type="ECO:0000256" key="20">
    <source>
        <dbReference type="SAM" id="MobiDB-lite"/>
    </source>
</evidence>
<evidence type="ECO:0000256" key="16">
    <source>
        <dbReference type="ARBA" id="ARBA00023172"/>
    </source>
</evidence>
<keyword evidence="15" id="KW-0779">Telomere</keyword>
<feature type="domain" description="Phorbol-ester/DAG-type" evidence="21">
    <location>
        <begin position="195"/>
        <end position="246"/>
    </location>
</feature>
<dbReference type="Gene3D" id="1.10.10.10">
    <property type="entry name" value="Winged helix-like DNA-binding domain superfamily/Winged helix DNA-binding domain"/>
    <property type="match status" value="1"/>
</dbReference>
<dbReference type="RefSeq" id="XP_013413242.1">
    <property type="nucleotide sequence ID" value="XM_013557788.2"/>
</dbReference>
<dbReference type="EC" id="2.3.2.27" evidence="5 19"/>
<evidence type="ECO:0000256" key="7">
    <source>
        <dbReference type="ARBA" id="ARBA00022454"/>
    </source>
</evidence>
<keyword evidence="9 19" id="KW-0479">Metal-binding</keyword>
<accession>A0A1S3JSD1</accession>
<evidence type="ECO:0000256" key="17">
    <source>
        <dbReference type="ARBA" id="ARBA00023204"/>
    </source>
</evidence>
<keyword evidence="22" id="KW-1185">Reference proteome</keyword>
<dbReference type="Gene3D" id="3.30.40.10">
    <property type="entry name" value="Zinc/RING finger domain, C3HC4 (zinc finger)"/>
    <property type="match status" value="1"/>
</dbReference>
<dbReference type="InterPro" id="IPR011513">
    <property type="entry name" value="Nse1"/>
</dbReference>
<evidence type="ECO:0000313" key="22">
    <source>
        <dbReference type="Proteomes" id="UP000085678"/>
    </source>
</evidence>
<evidence type="ECO:0000256" key="12">
    <source>
        <dbReference type="ARBA" id="ARBA00022786"/>
    </source>
</evidence>
<organism evidence="22 23">
    <name type="scientific">Lingula anatina</name>
    <name type="common">Brachiopod</name>
    <name type="synonym">Lingula unguis</name>
    <dbReference type="NCBI Taxonomy" id="7574"/>
    <lineage>
        <taxon>Eukaryota</taxon>
        <taxon>Metazoa</taxon>
        <taxon>Spiralia</taxon>
        <taxon>Lophotrochozoa</taxon>
        <taxon>Brachiopoda</taxon>
        <taxon>Linguliformea</taxon>
        <taxon>Lingulata</taxon>
        <taxon>Lingulida</taxon>
        <taxon>Linguloidea</taxon>
        <taxon>Lingulidae</taxon>
        <taxon>Lingula</taxon>
    </lineage>
</organism>
<gene>
    <name evidence="23" type="primary">LOC106175676</name>
</gene>
<dbReference type="InterPro" id="IPR036388">
    <property type="entry name" value="WH-like_DNA-bd_sf"/>
</dbReference>
<dbReference type="GO" id="GO:0008270">
    <property type="term" value="F:zinc ion binding"/>
    <property type="evidence" value="ECO:0007669"/>
    <property type="project" value="UniProtKB-KW"/>
</dbReference>
<evidence type="ECO:0000256" key="1">
    <source>
        <dbReference type="ARBA" id="ARBA00000900"/>
    </source>
</evidence>
<proteinExistence type="inferred from homology"/>
<dbReference type="KEGG" id="lak:106175676"/>
<evidence type="ECO:0000256" key="2">
    <source>
        <dbReference type="ARBA" id="ARBA00004123"/>
    </source>
</evidence>
<dbReference type="Proteomes" id="UP000085678">
    <property type="component" value="Unplaced"/>
</dbReference>
<dbReference type="PROSITE" id="PS50081">
    <property type="entry name" value="ZF_DAG_PE_2"/>
    <property type="match status" value="1"/>
</dbReference>
<dbReference type="AlphaFoldDB" id="A0A1S3JSD1"/>
<comment type="similarity">
    <text evidence="4 19">Belongs to the NSE1 family.</text>
</comment>
<dbReference type="GO" id="GO:0005634">
    <property type="term" value="C:nucleus"/>
    <property type="evidence" value="ECO:0007669"/>
    <property type="project" value="UniProtKB-SubCell"/>
</dbReference>
<dbReference type="Gene3D" id="3.90.1150.220">
    <property type="match status" value="1"/>
</dbReference>
<evidence type="ECO:0000256" key="18">
    <source>
        <dbReference type="ARBA" id="ARBA00023242"/>
    </source>
</evidence>
<dbReference type="GO" id="GO:0000724">
    <property type="term" value="P:double-strand break repair via homologous recombination"/>
    <property type="evidence" value="ECO:0007669"/>
    <property type="project" value="TreeGrafter"/>
</dbReference>
<dbReference type="InParanoid" id="A0A1S3JSD1"/>
<dbReference type="InterPro" id="IPR013083">
    <property type="entry name" value="Znf_RING/FYVE/PHD"/>
</dbReference>
<comment type="subunit">
    <text evidence="19">Component of the Smc5-Smc6 complex.</text>
</comment>
<comment type="catalytic activity">
    <reaction evidence="1 19">
        <text>S-ubiquitinyl-[E2 ubiquitin-conjugating enzyme]-L-cysteine + [acceptor protein]-L-lysine = [E2 ubiquitin-conjugating enzyme]-L-cysteine + N(6)-ubiquitinyl-[acceptor protein]-L-lysine.</text>
        <dbReference type="EC" id="2.3.2.27"/>
    </reaction>
</comment>
<dbReference type="Pfam" id="PF07574">
    <property type="entry name" value="SMC_Nse1"/>
    <property type="match status" value="1"/>
</dbReference>
<keyword evidence="10 19" id="KW-0227">DNA damage</keyword>
<feature type="region of interest" description="Disordered" evidence="20">
    <location>
        <begin position="257"/>
        <end position="279"/>
    </location>
</feature>
<dbReference type="PANTHER" id="PTHR20973">
    <property type="entry name" value="NON-SMC ELEMENT 1-RELATED"/>
    <property type="match status" value="1"/>
</dbReference>
<evidence type="ECO:0000256" key="6">
    <source>
        <dbReference type="ARBA" id="ARBA00019422"/>
    </source>
</evidence>
<keyword evidence="8 19" id="KW-0808">Transferase</keyword>
<dbReference type="OMA" id="WPGDKFV"/>
<dbReference type="CDD" id="cd16493">
    <property type="entry name" value="RING-CH-C4HC3_NSE1"/>
    <property type="match status" value="1"/>
</dbReference>
<dbReference type="InterPro" id="IPR046349">
    <property type="entry name" value="C1-like_sf"/>
</dbReference>
<evidence type="ECO:0000256" key="15">
    <source>
        <dbReference type="ARBA" id="ARBA00022895"/>
    </source>
</evidence>
<dbReference type="GO" id="GO:0030915">
    <property type="term" value="C:Smc5-Smc6 complex"/>
    <property type="evidence" value="ECO:0007669"/>
    <property type="project" value="UniProtKB-UniRule"/>
</dbReference>
<evidence type="ECO:0000256" key="9">
    <source>
        <dbReference type="ARBA" id="ARBA00022723"/>
    </source>
</evidence>
<keyword evidence="11 19" id="KW-0863">Zinc-finger</keyword>
<evidence type="ECO:0000256" key="8">
    <source>
        <dbReference type="ARBA" id="ARBA00022679"/>
    </source>
</evidence>
<protein>
    <recommendedName>
        <fullName evidence="6 19">Non-structural maintenance of chromosomes element 1 homolog</fullName>
        <ecNumber evidence="5 19">2.3.2.27</ecNumber>
    </recommendedName>
</protein>
<dbReference type="STRING" id="7574.A0A1S3JSD1"/>
<dbReference type="GeneID" id="106175676"/>
<keyword evidence="18 19" id="KW-0539">Nucleus</keyword>
<evidence type="ECO:0000259" key="21">
    <source>
        <dbReference type="PROSITE" id="PS50081"/>
    </source>
</evidence>
<evidence type="ECO:0000256" key="14">
    <source>
        <dbReference type="ARBA" id="ARBA00022843"/>
    </source>
</evidence>
<keyword evidence="14" id="KW-0832">Ubl conjugation</keyword>
<keyword evidence="17 19" id="KW-0234">DNA repair</keyword>
<dbReference type="Pfam" id="PF08746">
    <property type="entry name" value="zf-RING-like"/>
    <property type="match status" value="1"/>
</dbReference>
<evidence type="ECO:0000256" key="11">
    <source>
        <dbReference type="ARBA" id="ARBA00022771"/>
    </source>
</evidence>
<dbReference type="GO" id="GO:0000781">
    <property type="term" value="C:chromosome, telomeric region"/>
    <property type="evidence" value="ECO:0007669"/>
    <property type="project" value="UniProtKB-SubCell"/>
</dbReference>
<dbReference type="FunFam" id="1.10.10.10:FF:000270">
    <property type="entry name" value="Non-structural maintenance of chromosomes element 1 homolog"/>
    <property type="match status" value="1"/>
</dbReference>
<evidence type="ECO:0000256" key="19">
    <source>
        <dbReference type="RuleBase" id="RU368018"/>
    </source>
</evidence>
<keyword evidence="7" id="KW-0158">Chromosome</keyword>
<keyword evidence="12 19" id="KW-0833">Ubl conjugation pathway</keyword>
<evidence type="ECO:0000256" key="10">
    <source>
        <dbReference type="ARBA" id="ARBA00022763"/>
    </source>
</evidence>
<evidence type="ECO:0000256" key="4">
    <source>
        <dbReference type="ARBA" id="ARBA00010258"/>
    </source>
</evidence>
<evidence type="ECO:0000256" key="3">
    <source>
        <dbReference type="ARBA" id="ARBA00004574"/>
    </source>
</evidence>
<evidence type="ECO:0000256" key="13">
    <source>
        <dbReference type="ARBA" id="ARBA00022833"/>
    </source>
</evidence>
<comment type="subcellular location">
    <subcellularLocation>
        <location evidence="3">Chromosome</location>
        <location evidence="3">Telomere</location>
    </subcellularLocation>
    <subcellularLocation>
        <location evidence="2 19">Nucleus</location>
    </subcellularLocation>
</comment>
<sequence>MPKFFDLYGKSRSDVKLLPVRISTAIFVMEDSHRLFLQAFMTHYVMYTKEVKEHFAMALKRFGGDYELGSFVITINENIKPLNLEIRKGISEKTGNHCYCLVNASENHGILKQSSDYTVNELEYFKKLVGEIAKSPEGSISSVDALNQVDKLENVKMSKKMAQDLIDRFQKDLWIISDVNEGHISLDTRCILELGHYLKDTYEDFIVNCEMCKQICLQGQSCGSCRAKLHHHCAARCFRNRDSPKCPASGCGAPWPYEQPERVEPSQQPTQNQGRKRRR</sequence>
<dbReference type="InterPro" id="IPR002219">
    <property type="entry name" value="PKC_DAG/PE"/>
</dbReference>
<dbReference type="FunFam" id="3.90.1150.220:FF:000001">
    <property type="entry name" value="Non-structural maintenance of chromosomes element 1 homolog"/>
    <property type="match status" value="1"/>
</dbReference>
<evidence type="ECO:0000313" key="23">
    <source>
        <dbReference type="RefSeq" id="XP_013413242.1"/>
    </source>
</evidence>
<keyword evidence="16 19" id="KW-0233">DNA recombination</keyword>
<dbReference type="OrthoDB" id="185455at2759"/>
<dbReference type="SUPFAM" id="SSF57889">
    <property type="entry name" value="Cysteine-rich domain"/>
    <property type="match status" value="1"/>
</dbReference>
<evidence type="ECO:0000256" key="5">
    <source>
        <dbReference type="ARBA" id="ARBA00012483"/>
    </source>
</evidence>
<name>A0A1S3JSD1_LINAN</name>
<dbReference type="InterPro" id="IPR014857">
    <property type="entry name" value="Nse1_RING_C4HC3-type"/>
</dbReference>
<keyword evidence="13 19" id="KW-0862">Zinc</keyword>
<dbReference type="GO" id="GO:0061630">
    <property type="term" value="F:ubiquitin protein ligase activity"/>
    <property type="evidence" value="ECO:0007669"/>
    <property type="project" value="UniProtKB-EC"/>
</dbReference>
<dbReference type="PANTHER" id="PTHR20973:SF0">
    <property type="entry name" value="NON-STRUCTURAL MAINTENANCE OF CHROMOSOMES ELEMENT 1 HOMOLOG"/>
    <property type="match status" value="1"/>
</dbReference>